<evidence type="ECO:0000256" key="1">
    <source>
        <dbReference type="SAM" id="MobiDB-lite"/>
    </source>
</evidence>
<dbReference type="Proteomes" id="UP001055247">
    <property type="component" value="Unassembled WGS sequence"/>
</dbReference>
<gene>
    <name evidence="3" type="primary">cpdA_7</name>
    <name evidence="3" type="ORF">BHAOGJBA_6004</name>
</gene>
<evidence type="ECO:0000313" key="4">
    <source>
        <dbReference type="Proteomes" id="UP001055247"/>
    </source>
</evidence>
<organism evidence="3 4">
    <name type="scientific">Methylobacterium hispanicum</name>
    <dbReference type="NCBI Taxonomy" id="270350"/>
    <lineage>
        <taxon>Bacteria</taxon>
        <taxon>Pseudomonadati</taxon>
        <taxon>Pseudomonadota</taxon>
        <taxon>Alphaproteobacteria</taxon>
        <taxon>Hyphomicrobiales</taxon>
        <taxon>Methylobacteriaceae</taxon>
        <taxon>Methylobacterium</taxon>
    </lineage>
</organism>
<reference evidence="3" key="1">
    <citation type="journal article" date="2016" name="Front. Microbiol.">
        <title>Genome Sequence of the Piezophilic, Mesophilic Sulfate-Reducing Bacterium Desulfovibrio indicus J2T.</title>
        <authorList>
            <person name="Cao J."/>
            <person name="Maignien L."/>
            <person name="Shao Z."/>
            <person name="Alain K."/>
            <person name="Jebbar M."/>
        </authorList>
    </citation>
    <scope>NUCLEOTIDE SEQUENCE</scope>
    <source>
        <strain evidence="3">DSM 16372</strain>
    </source>
</reference>
<dbReference type="InterPro" id="IPR004843">
    <property type="entry name" value="Calcineurin-like_PHP"/>
</dbReference>
<dbReference type="RefSeq" id="WP_238232008.1">
    <property type="nucleotide sequence ID" value="NZ_BPQO01000045.1"/>
</dbReference>
<dbReference type="InterPro" id="IPR029052">
    <property type="entry name" value="Metallo-depent_PP-like"/>
</dbReference>
<dbReference type="SUPFAM" id="SSF56300">
    <property type="entry name" value="Metallo-dependent phosphatases"/>
    <property type="match status" value="1"/>
</dbReference>
<dbReference type="Gene3D" id="3.60.21.10">
    <property type="match status" value="1"/>
</dbReference>
<sequence>MRILGLSDIHGRKGAVERLRELESNRFDALLVAGDIGNGLESAIAVMEILATFGCPVLYVFGNHDLDLPYDHRFADGCQHLHGGVIDIGGLAFAGYSGLPAHWGRNPIAAMARTEVERRHAGMLATLADLEAEQADALARLTSGYPDVSAGRSKAGGAVDAPAQSERSRSEAARLRDEARIRRPLQTFLADKAYAAYQRDAGAADLAALDRNRAELSALVAGRDPRNVVVVTHERQSDTGRDMPGIGLFLFGHRHGFAHTAYKGSRFVNVSALDRLETVMPAGSRAGPGFIRSLRRADFGSYVILERVGTEMVTATSRRLHADPEGWAPYRGIQMPFPMIPQGDP</sequence>
<reference evidence="3" key="2">
    <citation type="submission" date="2021-08" db="EMBL/GenBank/DDBJ databases">
        <authorList>
            <person name="Tani A."/>
            <person name="Ola A."/>
            <person name="Ogura Y."/>
            <person name="Katsura K."/>
            <person name="Hayashi T."/>
        </authorList>
    </citation>
    <scope>NUCLEOTIDE SEQUENCE</scope>
    <source>
        <strain evidence="3">DSM 16372</strain>
    </source>
</reference>
<name>A0AAV4ZVA9_9HYPH</name>
<dbReference type="Pfam" id="PF00149">
    <property type="entry name" value="Metallophos"/>
    <property type="match status" value="1"/>
</dbReference>
<accession>A0AAV4ZVA9</accession>
<proteinExistence type="predicted"/>
<keyword evidence="4" id="KW-1185">Reference proteome</keyword>
<dbReference type="AlphaFoldDB" id="A0AAV4ZVA9"/>
<dbReference type="EMBL" id="BPQO01000045">
    <property type="protein sequence ID" value="GJD92450.1"/>
    <property type="molecule type" value="Genomic_DNA"/>
</dbReference>
<feature type="domain" description="Calcineurin-like phosphoesterase" evidence="2">
    <location>
        <begin position="1"/>
        <end position="78"/>
    </location>
</feature>
<feature type="region of interest" description="Disordered" evidence="1">
    <location>
        <begin position="149"/>
        <end position="174"/>
    </location>
</feature>
<protein>
    <submittedName>
        <fullName evidence="3">3',5'-cyclic adenosine monophosphate phosphodiesterase CpdA</fullName>
    </submittedName>
</protein>
<evidence type="ECO:0000259" key="2">
    <source>
        <dbReference type="Pfam" id="PF00149"/>
    </source>
</evidence>
<dbReference type="GO" id="GO:0016787">
    <property type="term" value="F:hydrolase activity"/>
    <property type="evidence" value="ECO:0007669"/>
    <property type="project" value="InterPro"/>
</dbReference>
<evidence type="ECO:0000313" key="3">
    <source>
        <dbReference type="EMBL" id="GJD92450.1"/>
    </source>
</evidence>
<comment type="caution">
    <text evidence="3">The sequence shown here is derived from an EMBL/GenBank/DDBJ whole genome shotgun (WGS) entry which is preliminary data.</text>
</comment>